<sequence length="456" mass="49211">MTSDQAYLNLLLWQTLSSNPNYLLWCSVLGLVFQCILLGILISQARRYLEVYSLTDPIPLVLVVVAGLSAVIAALAVTCIQVHRLISEFDDYPAVAAVDNANNLAIFGIAGALGGAGLVQGICKVWKISGTARFYVCAPLALGMLASWGMVLAALVHGASIPDITVANLDYVGIWMKKQAILYKGWAGLLAGTYLTTWCSRNFFLVRQWKQFGEQKGLSRMLLWMVAESMLPVSIVALVFLIHLCLYTPSLANIGRTIMQCLPALSLISILNPLTYRHRLQSIIDTQSNVGLKPSDAGGCGGSGLITNRLTGISSAFKSFSYKERPEDEEEISVRVTVDTYTFENVSSTPSTHDFSNGYKELSPVASPTPTLLPDSSSAVLAPIVPFDPREFVGQLPQGDSQSARTFVAPSFKSAVPSGKSIARTKSQKSSKKPKGGPILDPAGWPELLGRMEGMS</sequence>
<feature type="transmembrane region" description="Helical" evidence="2">
    <location>
        <begin position="221"/>
        <end position="242"/>
    </location>
</feature>
<evidence type="ECO:0000256" key="1">
    <source>
        <dbReference type="SAM" id="MobiDB-lite"/>
    </source>
</evidence>
<feature type="transmembrane region" description="Helical" evidence="2">
    <location>
        <begin position="181"/>
        <end position="200"/>
    </location>
</feature>
<dbReference type="HOGENOM" id="CLU_598537_0_0_1"/>
<keyword evidence="2" id="KW-0472">Membrane</keyword>
<dbReference type="InParanoid" id="Q5KAE1"/>
<protein>
    <submittedName>
        <fullName evidence="3">Expressed protein</fullName>
    </submittedName>
</protein>
<dbReference type="GeneID" id="3254048"/>
<dbReference type="OrthoDB" id="2564765at2759"/>
<feature type="transmembrane region" description="Helical" evidence="2">
    <location>
        <begin position="22"/>
        <end position="45"/>
    </location>
</feature>
<dbReference type="VEuPathDB" id="FungiDB:CNJ02020"/>
<gene>
    <name evidence="3" type="ordered locus">CNJ02020</name>
</gene>
<dbReference type="PaxDb" id="214684-Q5KAE1"/>
<dbReference type="AlphaFoldDB" id="Q5KAE1"/>
<feature type="region of interest" description="Disordered" evidence="1">
    <location>
        <begin position="413"/>
        <end position="456"/>
    </location>
</feature>
<proteinExistence type="predicted"/>
<dbReference type="RefSeq" id="XP_567434.1">
    <property type="nucleotide sequence ID" value="XM_567434.2"/>
</dbReference>
<keyword evidence="2" id="KW-1133">Transmembrane helix</keyword>
<keyword evidence="2" id="KW-0812">Transmembrane</keyword>
<feature type="transmembrane region" description="Helical" evidence="2">
    <location>
        <begin position="254"/>
        <end position="274"/>
    </location>
</feature>
<organism evidence="3 4">
    <name type="scientific">Cryptococcus deneoformans (strain JEC21 / ATCC MYA-565)</name>
    <name type="common">Cryptococcus neoformans var. neoformans serotype D</name>
    <dbReference type="NCBI Taxonomy" id="214684"/>
    <lineage>
        <taxon>Eukaryota</taxon>
        <taxon>Fungi</taxon>
        <taxon>Dikarya</taxon>
        <taxon>Basidiomycota</taxon>
        <taxon>Agaricomycotina</taxon>
        <taxon>Tremellomycetes</taxon>
        <taxon>Tremellales</taxon>
        <taxon>Cryptococcaceae</taxon>
        <taxon>Cryptococcus</taxon>
        <taxon>Cryptococcus neoformans species complex</taxon>
    </lineage>
</organism>
<evidence type="ECO:0000313" key="3">
    <source>
        <dbReference type="EMBL" id="AAW45917.1"/>
    </source>
</evidence>
<dbReference type="STRING" id="214684.Q5KAE1"/>
<feature type="transmembrane region" description="Helical" evidence="2">
    <location>
        <begin position="57"/>
        <end position="83"/>
    </location>
</feature>
<name>Q5KAE1_CRYD1</name>
<feature type="transmembrane region" description="Helical" evidence="2">
    <location>
        <begin position="134"/>
        <end position="161"/>
    </location>
</feature>
<reference evidence="3 4" key="1">
    <citation type="journal article" date="2005" name="Science">
        <title>The genome of the basidiomycetous yeast and human pathogen Cryptococcus neoformans.</title>
        <authorList>
            <person name="Loftus B.J."/>
            <person name="Fung E."/>
            <person name="Roncaglia P."/>
            <person name="Rowley D."/>
            <person name="Amedeo P."/>
            <person name="Bruno D."/>
            <person name="Vamathevan J."/>
            <person name="Miranda M."/>
            <person name="Anderson I.J."/>
            <person name="Fraser J.A."/>
            <person name="Allen J.E."/>
            <person name="Bosdet I.E."/>
            <person name="Brent M.R."/>
            <person name="Chiu R."/>
            <person name="Doering T.L."/>
            <person name="Donlin M.J."/>
            <person name="D'Souza C.A."/>
            <person name="Fox D.S."/>
            <person name="Grinberg V."/>
            <person name="Fu J."/>
            <person name="Fukushima M."/>
            <person name="Haas B.J."/>
            <person name="Huang J.C."/>
            <person name="Janbon G."/>
            <person name="Jones S.J."/>
            <person name="Koo H.L."/>
            <person name="Krzywinski M.I."/>
            <person name="Kwon-Chung J.K."/>
            <person name="Lengeler K.B."/>
            <person name="Maiti R."/>
            <person name="Marra M.A."/>
            <person name="Marra R.E."/>
            <person name="Mathewson C.A."/>
            <person name="Mitchell T.G."/>
            <person name="Pertea M."/>
            <person name="Riggs F.R."/>
            <person name="Salzberg S.L."/>
            <person name="Schein J.E."/>
            <person name="Shvartsbeyn A."/>
            <person name="Shin H."/>
            <person name="Shumway M."/>
            <person name="Specht C.A."/>
            <person name="Suh B.B."/>
            <person name="Tenney A."/>
            <person name="Utterback T.R."/>
            <person name="Wickes B.L."/>
            <person name="Wortman J.R."/>
            <person name="Wye N.H."/>
            <person name="Kronstad J.W."/>
            <person name="Lodge J.K."/>
            <person name="Heitman J."/>
            <person name="Davis R.W."/>
            <person name="Fraser C.M."/>
            <person name="Hyman R.W."/>
        </authorList>
    </citation>
    <scope>NUCLEOTIDE SEQUENCE [LARGE SCALE GENOMIC DNA]</scope>
    <source>
        <strain evidence="4">JEC21 / ATCC MYA-565</strain>
    </source>
</reference>
<evidence type="ECO:0000256" key="2">
    <source>
        <dbReference type="SAM" id="Phobius"/>
    </source>
</evidence>
<dbReference type="KEGG" id="cne:CNJ02020"/>
<accession>Q55L39</accession>
<accession>Q5KAE1</accession>
<dbReference type="Proteomes" id="UP000002149">
    <property type="component" value="Chromosome 10"/>
</dbReference>
<keyword evidence="4" id="KW-1185">Reference proteome</keyword>
<feature type="compositionally biased region" description="Basic residues" evidence="1">
    <location>
        <begin position="426"/>
        <end position="435"/>
    </location>
</feature>
<evidence type="ECO:0000313" key="4">
    <source>
        <dbReference type="Proteomes" id="UP000002149"/>
    </source>
</evidence>
<dbReference type="EMBL" id="AE017350">
    <property type="protein sequence ID" value="AAW45917.1"/>
    <property type="molecule type" value="Genomic_DNA"/>
</dbReference>